<dbReference type="Pfam" id="PF03004">
    <property type="entry name" value="Transposase_24"/>
    <property type="match status" value="1"/>
</dbReference>
<gene>
    <name evidence="2" type="ORF">CEPIT_LOCUS32226</name>
</gene>
<name>A0AAV0FAF9_9ASTE</name>
<feature type="compositionally biased region" description="Basic and acidic residues" evidence="1">
    <location>
        <begin position="1"/>
        <end position="10"/>
    </location>
</feature>
<accession>A0AAV0FAF9</accession>
<evidence type="ECO:0000313" key="3">
    <source>
        <dbReference type="Proteomes" id="UP001152523"/>
    </source>
</evidence>
<evidence type="ECO:0000313" key="2">
    <source>
        <dbReference type="EMBL" id="CAH9132499.1"/>
    </source>
</evidence>
<feature type="compositionally biased region" description="Polar residues" evidence="1">
    <location>
        <begin position="87"/>
        <end position="106"/>
    </location>
</feature>
<organism evidence="2 3">
    <name type="scientific">Cuscuta epithymum</name>
    <dbReference type="NCBI Taxonomy" id="186058"/>
    <lineage>
        <taxon>Eukaryota</taxon>
        <taxon>Viridiplantae</taxon>
        <taxon>Streptophyta</taxon>
        <taxon>Embryophyta</taxon>
        <taxon>Tracheophyta</taxon>
        <taxon>Spermatophyta</taxon>
        <taxon>Magnoliopsida</taxon>
        <taxon>eudicotyledons</taxon>
        <taxon>Gunneridae</taxon>
        <taxon>Pentapetalae</taxon>
        <taxon>asterids</taxon>
        <taxon>lamiids</taxon>
        <taxon>Solanales</taxon>
        <taxon>Convolvulaceae</taxon>
        <taxon>Cuscuteae</taxon>
        <taxon>Cuscuta</taxon>
        <taxon>Cuscuta subgen. Cuscuta</taxon>
    </lineage>
</organism>
<dbReference type="PANTHER" id="PTHR33063">
    <property type="entry name" value="OS02G0583500 PROTEIN"/>
    <property type="match status" value="1"/>
</dbReference>
<sequence length="375" mass="42345">MAPGIKEKLQMKNKFSTSQSDCGRHASKKVSPKFVTLGGIKGVLGKTNMASDGKSISTRNETLVQNISSKRCGTTTTQLSSEREDTGSIQSHESAANCSPHITSPETHVEGAPRSKKRGRGQTMGKGIMKAFEASKTKMKITVDPSVGRPKNGEQSAKLSSQIGIVTSDVIPVPRRWKEVDEENELGPGLDHIQMHMDVNVGDPGVKESLIERLKNSSRQMRYKLHKHYRQFGTMEMAKSNKPDFCLNQENWESLCEHFASPKFKKSSITNSGNRKLVRAPHICGRKPFTVRRQEISEQELNGDSCDRIELYKRTHYSEKNGWSSKVAEENWELMKKKQEQYKEEGCDFISNMLGYLDIHLFFSHFALYLHSLFE</sequence>
<feature type="region of interest" description="Disordered" evidence="1">
    <location>
        <begin position="73"/>
        <end position="123"/>
    </location>
</feature>
<reference evidence="2" key="1">
    <citation type="submission" date="2022-07" db="EMBL/GenBank/DDBJ databases">
        <authorList>
            <person name="Macas J."/>
            <person name="Novak P."/>
            <person name="Neumann P."/>
        </authorList>
    </citation>
    <scope>NUCLEOTIDE SEQUENCE</scope>
</reference>
<evidence type="ECO:0000256" key="1">
    <source>
        <dbReference type="SAM" id="MobiDB-lite"/>
    </source>
</evidence>
<feature type="region of interest" description="Disordered" evidence="1">
    <location>
        <begin position="1"/>
        <end position="28"/>
    </location>
</feature>
<dbReference type="Proteomes" id="UP001152523">
    <property type="component" value="Unassembled WGS sequence"/>
</dbReference>
<proteinExistence type="predicted"/>
<comment type="caution">
    <text evidence="2">The sequence shown here is derived from an EMBL/GenBank/DDBJ whole genome shotgun (WGS) entry which is preliminary data.</text>
</comment>
<dbReference type="PANTHER" id="PTHR33063:SF13">
    <property type="entry name" value="OS02G0583500 PROTEIN"/>
    <property type="match status" value="1"/>
</dbReference>
<protein>
    <submittedName>
        <fullName evidence="2">Uncharacterized protein</fullName>
    </submittedName>
</protein>
<dbReference type="InterPro" id="IPR004252">
    <property type="entry name" value="Probable_transposase_24"/>
</dbReference>
<dbReference type="AlphaFoldDB" id="A0AAV0FAF9"/>
<dbReference type="EMBL" id="CAMAPF010000972">
    <property type="protein sequence ID" value="CAH9132499.1"/>
    <property type="molecule type" value="Genomic_DNA"/>
</dbReference>
<keyword evidence="3" id="KW-1185">Reference proteome</keyword>